<protein>
    <submittedName>
        <fullName evidence="8">8418_t:CDS:1</fullName>
    </submittedName>
</protein>
<dbReference type="GO" id="GO:0003677">
    <property type="term" value="F:DNA binding"/>
    <property type="evidence" value="ECO:0007669"/>
    <property type="project" value="InterPro"/>
</dbReference>
<dbReference type="GO" id="GO:0007059">
    <property type="term" value="P:chromosome segregation"/>
    <property type="evidence" value="ECO:0007669"/>
    <property type="project" value="TreeGrafter"/>
</dbReference>
<evidence type="ECO:0000256" key="5">
    <source>
        <dbReference type="ARBA" id="ARBA00023242"/>
    </source>
</evidence>
<feature type="compositionally biased region" description="Basic and acidic residues" evidence="6">
    <location>
        <begin position="415"/>
        <end position="430"/>
    </location>
</feature>
<dbReference type="InterPro" id="IPR028255">
    <property type="entry name" value="CENP-T"/>
</dbReference>
<sequence>MTEENIPPLLNTNTPKKSRARASIGTAIKRPLILSTRKNPESIEKKRRVIEATSKNIRKALKDETNILPDNRISVGNLGPITRSKTTPPSTNIKAIPQETPSQVLRQLSRVLAKKKSSQQTPKKRRNNTPIKIRTPNIVRLTPSSARRSAKKKPINKNESNTKKTQNLLRILSRAPGFVREHEIEEKQILFEERQTKNVDVNNDAPESQPVNELTEGRSPKETSQRKTNEEKEIEVDTEVQRHNNLILNDDDFSKVLDDQINETIEFTGEIVITPQNIEDTNEEFNNVIPSQFSKYIIPTPQNIKDINEEFNNSTPSPLSKDKINEFVVDNYNQNIVDEQGSPMIIVKPSLPQMDAEIDDFWMGQNSSLPQIDEEIDDFWMRRNSNNIYGEENEEESEEESEENWEESEKENEEENGKKIEENREESGDEIREESEDEIIGKENEEENREESEDEIEEENEESEDENEDAVKKVNNSPEKGPESSEPSTSLPKGPPRLPDNLIKNIFGNFTKRKITSEAMQAVLEGTQIFFEQIADDLAIYATNGKREMIKEKDGLITDKVTFESLAERHLPRELSEEVCQVAKAGNLLFPPRKTKKKDIK</sequence>
<dbReference type="GO" id="GO:0000776">
    <property type="term" value="C:kinetochore"/>
    <property type="evidence" value="ECO:0007669"/>
    <property type="project" value="InterPro"/>
</dbReference>
<dbReference type="Pfam" id="PF15511">
    <property type="entry name" value="CENP-T_C"/>
    <property type="match status" value="1"/>
</dbReference>
<feature type="region of interest" description="Disordered" evidence="6">
    <location>
        <begin position="388"/>
        <end position="500"/>
    </location>
</feature>
<dbReference type="InterPro" id="IPR035425">
    <property type="entry name" value="CENP-T/H4_C"/>
</dbReference>
<feature type="compositionally biased region" description="Acidic residues" evidence="6">
    <location>
        <begin position="391"/>
        <end position="414"/>
    </location>
</feature>
<dbReference type="AlphaFoldDB" id="A0A9N8W435"/>
<name>A0A9N8W435_9GLOM</name>
<evidence type="ECO:0000259" key="7">
    <source>
        <dbReference type="Pfam" id="PF15511"/>
    </source>
</evidence>
<comment type="caution">
    <text evidence="8">The sequence shown here is derived from an EMBL/GenBank/DDBJ whole genome shotgun (WGS) entry which is preliminary data.</text>
</comment>
<dbReference type="GO" id="GO:0005634">
    <property type="term" value="C:nucleus"/>
    <property type="evidence" value="ECO:0007669"/>
    <property type="project" value="UniProtKB-SubCell"/>
</dbReference>
<evidence type="ECO:0000313" key="8">
    <source>
        <dbReference type="EMBL" id="CAG8476375.1"/>
    </source>
</evidence>
<evidence type="ECO:0000256" key="2">
    <source>
        <dbReference type="ARBA" id="ARBA00004286"/>
    </source>
</evidence>
<gene>
    <name evidence="8" type="ORF">DEBURN_LOCUS3422</name>
</gene>
<evidence type="ECO:0000256" key="1">
    <source>
        <dbReference type="ARBA" id="ARBA00004123"/>
    </source>
</evidence>
<dbReference type="OrthoDB" id="10071681at2759"/>
<feature type="compositionally biased region" description="Basic and acidic residues" evidence="6">
    <location>
        <begin position="215"/>
        <end position="231"/>
    </location>
</feature>
<dbReference type="InterPro" id="IPR009072">
    <property type="entry name" value="Histone-fold"/>
</dbReference>
<feature type="compositionally biased region" description="Acidic residues" evidence="6">
    <location>
        <begin position="431"/>
        <end position="468"/>
    </location>
</feature>
<accession>A0A9N8W435</accession>
<evidence type="ECO:0000256" key="6">
    <source>
        <dbReference type="SAM" id="MobiDB-lite"/>
    </source>
</evidence>
<dbReference type="GO" id="GO:0000278">
    <property type="term" value="P:mitotic cell cycle"/>
    <property type="evidence" value="ECO:0007669"/>
    <property type="project" value="TreeGrafter"/>
</dbReference>
<feature type="domain" description="CENP-T/Histone H4 histone fold" evidence="7">
    <location>
        <begin position="496"/>
        <end position="583"/>
    </location>
</feature>
<dbReference type="CDD" id="cd22920">
    <property type="entry name" value="HFD_CENP-T"/>
    <property type="match status" value="1"/>
</dbReference>
<feature type="compositionally biased region" description="Polar residues" evidence="6">
    <location>
        <begin position="198"/>
        <end position="212"/>
    </location>
</feature>
<evidence type="ECO:0000313" key="9">
    <source>
        <dbReference type="Proteomes" id="UP000789706"/>
    </source>
</evidence>
<dbReference type="EMBL" id="CAJVPK010000218">
    <property type="protein sequence ID" value="CAG8476375.1"/>
    <property type="molecule type" value="Genomic_DNA"/>
</dbReference>
<dbReference type="GO" id="GO:0051382">
    <property type="term" value="P:kinetochore assembly"/>
    <property type="evidence" value="ECO:0007669"/>
    <property type="project" value="InterPro"/>
</dbReference>
<feature type="region of interest" description="Disordered" evidence="6">
    <location>
        <begin position="113"/>
        <end position="164"/>
    </location>
</feature>
<comment type="subcellular location">
    <subcellularLocation>
        <location evidence="2">Chromosome</location>
    </subcellularLocation>
    <subcellularLocation>
        <location evidence="1">Nucleus</location>
    </subcellularLocation>
</comment>
<keyword evidence="9" id="KW-1185">Reference proteome</keyword>
<organism evidence="8 9">
    <name type="scientific">Diversispora eburnea</name>
    <dbReference type="NCBI Taxonomy" id="1213867"/>
    <lineage>
        <taxon>Eukaryota</taxon>
        <taxon>Fungi</taxon>
        <taxon>Fungi incertae sedis</taxon>
        <taxon>Mucoromycota</taxon>
        <taxon>Glomeromycotina</taxon>
        <taxon>Glomeromycetes</taxon>
        <taxon>Diversisporales</taxon>
        <taxon>Diversisporaceae</taxon>
        <taxon>Diversispora</taxon>
    </lineage>
</organism>
<evidence type="ECO:0000256" key="4">
    <source>
        <dbReference type="ARBA" id="ARBA00022454"/>
    </source>
</evidence>
<dbReference type="PANTHER" id="PTHR46904">
    <property type="entry name" value="CENTROMERE PROTEIN T"/>
    <property type="match status" value="1"/>
</dbReference>
<dbReference type="SUPFAM" id="SSF47113">
    <property type="entry name" value="Histone-fold"/>
    <property type="match status" value="1"/>
</dbReference>
<dbReference type="GO" id="GO:0046982">
    <property type="term" value="F:protein heterodimerization activity"/>
    <property type="evidence" value="ECO:0007669"/>
    <property type="project" value="InterPro"/>
</dbReference>
<proteinExistence type="inferred from homology"/>
<dbReference type="Gene3D" id="1.10.20.10">
    <property type="entry name" value="Histone, subunit A"/>
    <property type="match status" value="1"/>
</dbReference>
<dbReference type="PANTHER" id="PTHR46904:SF1">
    <property type="entry name" value="CENTROMERE PROTEIN T"/>
    <property type="match status" value="1"/>
</dbReference>
<feature type="region of interest" description="Disordered" evidence="6">
    <location>
        <begin position="1"/>
        <end position="24"/>
    </location>
</feature>
<feature type="region of interest" description="Disordered" evidence="6">
    <location>
        <begin position="195"/>
        <end position="235"/>
    </location>
</feature>
<keyword evidence="4" id="KW-0158">Chromosome</keyword>
<keyword evidence="5" id="KW-0539">Nucleus</keyword>
<feature type="compositionally biased region" description="Basic residues" evidence="6">
    <location>
        <begin position="113"/>
        <end position="127"/>
    </location>
</feature>
<comment type="similarity">
    <text evidence="3">Belongs to the CENP-T/CNN1 family.</text>
</comment>
<evidence type="ECO:0000256" key="3">
    <source>
        <dbReference type="ARBA" id="ARBA00010137"/>
    </source>
</evidence>
<reference evidence="8" key="1">
    <citation type="submission" date="2021-06" db="EMBL/GenBank/DDBJ databases">
        <authorList>
            <person name="Kallberg Y."/>
            <person name="Tangrot J."/>
            <person name="Rosling A."/>
        </authorList>
    </citation>
    <scope>NUCLEOTIDE SEQUENCE</scope>
    <source>
        <strain evidence="8">AZ414A</strain>
    </source>
</reference>
<dbReference type="Proteomes" id="UP000789706">
    <property type="component" value="Unassembled WGS sequence"/>
</dbReference>